<keyword evidence="3" id="KW-1185">Reference proteome</keyword>
<dbReference type="InterPro" id="IPR050625">
    <property type="entry name" value="ParA/MinD_ATPase"/>
</dbReference>
<evidence type="ECO:0008006" key="4">
    <source>
        <dbReference type="Google" id="ProtNLM"/>
    </source>
</evidence>
<evidence type="ECO:0000313" key="2">
    <source>
        <dbReference type="EMBL" id="MFC4304851.1"/>
    </source>
</evidence>
<proteinExistence type="predicted"/>
<dbReference type="Gene3D" id="3.40.50.300">
    <property type="entry name" value="P-loop containing nucleotide triphosphate hydrolases"/>
    <property type="match status" value="1"/>
</dbReference>
<dbReference type="InterPro" id="IPR027417">
    <property type="entry name" value="P-loop_NTPase"/>
</dbReference>
<protein>
    <recommendedName>
        <fullName evidence="4">AAA domain-containing protein</fullName>
    </recommendedName>
</protein>
<dbReference type="SUPFAM" id="SSF52540">
    <property type="entry name" value="P-loop containing nucleoside triphosphate hydrolases"/>
    <property type="match status" value="1"/>
</dbReference>
<reference evidence="3" key="1">
    <citation type="journal article" date="2019" name="Int. J. Syst. Evol. Microbiol.">
        <title>The Global Catalogue of Microorganisms (GCM) 10K type strain sequencing project: providing services to taxonomists for standard genome sequencing and annotation.</title>
        <authorList>
            <consortium name="The Broad Institute Genomics Platform"/>
            <consortium name="The Broad Institute Genome Sequencing Center for Infectious Disease"/>
            <person name="Wu L."/>
            <person name="Ma J."/>
        </authorList>
    </citation>
    <scope>NUCLEOTIDE SEQUENCE [LARGE SCALE GENOMIC DNA]</scope>
    <source>
        <strain evidence="3">CGMCC 4.1641</strain>
    </source>
</reference>
<evidence type="ECO:0000256" key="1">
    <source>
        <dbReference type="SAM" id="MobiDB-lite"/>
    </source>
</evidence>
<comment type="caution">
    <text evidence="2">The sequence shown here is derived from an EMBL/GenBank/DDBJ whole genome shotgun (WGS) entry which is preliminary data.</text>
</comment>
<dbReference type="Gene3D" id="3.40.50.10850">
    <property type="entry name" value="Ntrc-like two-domain protein"/>
    <property type="match status" value="1"/>
</dbReference>
<dbReference type="EMBL" id="JBHSED010000035">
    <property type="protein sequence ID" value="MFC4304851.1"/>
    <property type="molecule type" value="Genomic_DNA"/>
</dbReference>
<organism evidence="2 3">
    <name type="scientific">Cohnella boryungensis</name>
    <dbReference type="NCBI Taxonomy" id="768479"/>
    <lineage>
        <taxon>Bacteria</taxon>
        <taxon>Bacillati</taxon>
        <taxon>Bacillota</taxon>
        <taxon>Bacilli</taxon>
        <taxon>Bacillales</taxon>
        <taxon>Paenibacillaceae</taxon>
        <taxon>Cohnella</taxon>
    </lineage>
</organism>
<gene>
    <name evidence="2" type="ORF">ACFO1S_15585</name>
</gene>
<sequence length="382" mass="42679">MIKRVILAVSQREYTAKLAEYLREEEAGWEIAAFTHEGALRRELQGDGTVDALIGEREWLERIDANSGKIGKLIALVEDPGQEKENEHWMEIMQYQSLPALLYAIRKAMGMEGPGSSEGCQVWTVFSASGGVGKTTVGLNLVRQATDRGLRVFYLNLEELNATSLLFGKGEPDGLSRLLYALQTRPEQWEVLAAELCRHQSQLRTDYIDAPEHPGERLAMTPELTAELIGKLRDSRRYDLIVIDPDSGASAWHRGLLDTSDKLIWLTIDDAQNLLKAEKLLRYWKEALKEKAYKLKFVMNKGNGGRLVNRWALPGTSPAFVLPYIAQWKTVDQPGRLLASPVFSGAIAELLDFIRSEDGSASLRSRKEEGGGDMRSYTRGAG</sequence>
<dbReference type="Proteomes" id="UP001595755">
    <property type="component" value="Unassembled WGS sequence"/>
</dbReference>
<evidence type="ECO:0000313" key="3">
    <source>
        <dbReference type="Proteomes" id="UP001595755"/>
    </source>
</evidence>
<dbReference type="PANTHER" id="PTHR43384">
    <property type="entry name" value="SEPTUM SITE-DETERMINING PROTEIN MIND HOMOLOG, CHLOROPLASTIC-RELATED"/>
    <property type="match status" value="1"/>
</dbReference>
<feature type="region of interest" description="Disordered" evidence="1">
    <location>
        <begin position="361"/>
        <end position="382"/>
    </location>
</feature>
<accession>A0ABV8SC32</accession>
<dbReference type="RefSeq" id="WP_204605658.1">
    <property type="nucleotide sequence ID" value="NZ_JBHSED010000035.1"/>
</dbReference>
<name>A0ABV8SC32_9BACL</name>
<dbReference type="PANTHER" id="PTHR43384:SF13">
    <property type="entry name" value="SLR0110 PROTEIN"/>
    <property type="match status" value="1"/>
</dbReference>